<evidence type="ECO:0000256" key="1">
    <source>
        <dbReference type="PIRSR" id="PIRSR601310-1"/>
    </source>
</evidence>
<sequence length="329" mass="36689">MTSPFHELRRFITEQMRMSHIYQPLMLKALLEGGGWASTRTVASAFLERDESQIDYYSEIVKRMPGRVLAAHGLVEREGSGFRLIPDALALSEEEKAQLLRLCDDAVAAYVEKRGKRLYAHRQAALGFISGNDRYEVLKGAGYRCELCGVPADERFLHVDHIIPRRHGGSDDRANLQALCYQCNGNKGAKDATDFRAVRAESDAREASCPFCDTTGRELVAENSLAVAFRDLYPVTPLHTLVIPRRHAATFFDLYEPERRAMNLLLDEARSQIRSADPAVTGFNIGMNCGDDAGQTVPHAHIHLIPRRRGDVEQPRGGVRGVIPGKANY</sequence>
<evidence type="ECO:0000313" key="6">
    <source>
        <dbReference type="Proteomes" id="UP000245926"/>
    </source>
</evidence>
<dbReference type="CDD" id="cd00085">
    <property type="entry name" value="HNHc"/>
    <property type="match status" value="1"/>
</dbReference>
<dbReference type="SUPFAM" id="SSF54197">
    <property type="entry name" value="HIT-like"/>
    <property type="match status" value="1"/>
</dbReference>
<dbReference type="InterPro" id="IPR003615">
    <property type="entry name" value="HNH_nuc"/>
</dbReference>
<dbReference type="AlphaFoldDB" id="A0A2U8W778"/>
<dbReference type="InterPro" id="IPR052908">
    <property type="entry name" value="AP-4-A_phosphorylase"/>
</dbReference>
<evidence type="ECO:0000256" key="3">
    <source>
        <dbReference type="PROSITE-ProRule" id="PRU00464"/>
    </source>
</evidence>
<dbReference type="Pfam" id="PF01844">
    <property type="entry name" value="HNH"/>
    <property type="match status" value="1"/>
</dbReference>
<accession>A0A2U8W778</accession>
<dbReference type="EMBL" id="CP029550">
    <property type="protein sequence ID" value="AWN41166.1"/>
    <property type="molecule type" value="Genomic_DNA"/>
</dbReference>
<dbReference type="PROSITE" id="PS51084">
    <property type="entry name" value="HIT_2"/>
    <property type="match status" value="1"/>
</dbReference>
<name>A0A2U8W778_9HYPH</name>
<evidence type="ECO:0000256" key="2">
    <source>
        <dbReference type="PIRSR" id="PIRSR601310-3"/>
    </source>
</evidence>
<gene>
    <name evidence="5" type="ORF">DK389_12320</name>
</gene>
<evidence type="ECO:0000313" key="5">
    <source>
        <dbReference type="EMBL" id="AWN41166.1"/>
    </source>
</evidence>
<feature type="domain" description="HIT" evidence="4">
    <location>
        <begin position="207"/>
        <end position="314"/>
    </location>
</feature>
<dbReference type="Gene3D" id="3.30.428.10">
    <property type="entry name" value="HIT-like"/>
    <property type="match status" value="1"/>
</dbReference>
<evidence type="ECO:0000259" key="4">
    <source>
        <dbReference type="PROSITE" id="PS51084"/>
    </source>
</evidence>
<dbReference type="PANTHER" id="PTHR42997">
    <property type="entry name" value="HIT FAMILY HYDROLASE"/>
    <property type="match status" value="1"/>
</dbReference>
<feature type="active site" description="Tele-AMP-histidine intermediate" evidence="1">
    <location>
        <position position="301"/>
    </location>
</feature>
<dbReference type="Proteomes" id="UP000245926">
    <property type="component" value="Chromosome"/>
</dbReference>
<proteinExistence type="predicted"/>
<dbReference type="GO" id="GO:0008270">
    <property type="term" value="F:zinc ion binding"/>
    <property type="evidence" value="ECO:0007669"/>
    <property type="project" value="InterPro"/>
</dbReference>
<dbReference type="InterPro" id="IPR011146">
    <property type="entry name" value="HIT-like"/>
</dbReference>
<dbReference type="GO" id="GO:0003676">
    <property type="term" value="F:nucleic acid binding"/>
    <property type="evidence" value="ECO:0007669"/>
    <property type="project" value="InterPro"/>
</dbReference>
<organism evidence="5 6">
    <name type="scientific">Methylobacterium durans</name>
    <dbReference type="NCBI Taxonomy" id="2202825"/>
    <lineage>
        <taxon>Bacteria</taxon>
        <taxon>Pseudomonadati</taxon>
        <taxon>Pseudomonadota</taxon>
        <taxon>Alphaproteobacteria</taxon>
        <taxon>Hyphomicrobiales</taxon>
        <taxon>Methylobacteriaceae</taxon>
        <taxon>Methylobacterium</taxon>
    </lineage>
</organism>
<feature type="short sequence motif" description="Histidine triad motif" evidence="2 3">
    <location>
        <begin position="299"/>
        <end position="303"/>
    </location>
</feature>
<dbReference type="Gene3D" id="1.10.30.50">
    <property type="match status" value="1"/>
</dbReference>
<protein>
    <submittedName>
        <fullName evidence="5">HIT family hydrolase</fullName>
    </submittedName>
</protein>
<keyword evidence="5" id="KW-0378">Hydrolase</keyword>
<dbReference type="Pfam" id="PF01230">
    <property type="entry name" value="HIT"/>
    <property type="match status" value="1"/>
</dbReference>
<dbReference type="KEGG" id="mets:DK389_12320"/>
<dbReference type="GO" id="GO:0004519">
    <property type="term" value="F:endonuclease activity"/>
    <property type="evidence" value="ECO:0007669"/>
    <property type="project" value="InterPro"/>
</dbReference>
<dbReference type="GO" id="GO:0016787">
    <property type="term" value="F:hydrolase activity"/>
    <property type="evidence" value="ECO:0007669"/>
    <property type="project" value="UniProtKB-KW"/>
</dbReference>
<dbReference type="InterPro" id="IPR036265">
    <property type="entry name" value="HIT-like_sf"/>
</dbReference>
<reference evidence="6" key="1">
    <citation type="submission" date="2018-05" db="EMBL/GenBank/DDBJ databases">
        <title>Complete Genome Sequence of Methylobacterium sp. 17SD2-17.</title>
        <authorList>
            <person name="Srinivasan S."/>
        </authorList>
    </citation>
    <scope>NUCLEOTIDE SEQUENCE [LARGE SCALE GENOMIC DNA]</scope>
    <source>
        <strain evidence="6">17SD2-17</strain>
    </source>
</reference>
<dbReference type="PANTHER" id="PTHR42997:SF1">
    <property type="entry name" value="AP-4-A PHOSPHORYLASE"/>
    <property type="match status" value="1"/>
</dbReference>
<keyword evidence="6" id="KW-1185">Reference proteome</keyword>
<dbReference type="PRINTS" id="PR00332">
    <property type="entry name" value="HISTRIAD"/>
</dbReference>
<dbReference type="RefSeq" id="WP_109889927.1">
    <property type="nucleotide sequence ID" value="NZ_CP029550.1"/>
</dbReference>
<dbReference type="InterPro" id="IPR002711">
    <property type="entry name" value="HNH"/>
</dbReference>
<dbReference type="OrthoDB" id="9784774at2"/>
<dbReference type="SMART" id="SM00507">
    <property type="entry name" value="HNHc"/>
    <property type="match status" value="1"/>
</dbReference>
<dbReference type="InterPro" id="IPR001310">
    <property type="entry name" value="Histidine_triad_HIT"/>
</dbReference>